<evidence type="ECO:0000313" key="3">
    <source>
        <dbReference type="Proteomes" id="UP000037397"/>
    </source>
</evidence>
<dbReference type="EMBL" id="LAIR01000002">
    <property type="protein sequence ID" value="KNX39122.1"/>
    <property type="molecule type" value="Genomic_DNA"/>
</dbReference>
<feature type="region of interest" description="Disordered" evidence="1">
    <location>
        <begin position="174"/>
        <end position="197"/>
    </location>
</feature>
<dbReference type="STRING" id="1631356.VV01_02150"/>
<name>A0A0L6CN25_9MICO</name>
<reference evidence="3" key="1">
    <citation type="submission" date="2015-03" db="EMBL/GenBank/DDBJ databases">
        <title>Luteipulveratus halotolerans sp. nov., a novel actinobacterium (Dermacoccaceae) from Sarawak, Malaysia.</title>
        <authorList>
            <person name="Juboi H."/>
            <person name="Basik A."/>
            <person name="Shamsul S.S."/>
            <person name="Arnold P."/>
            <person name="Schmitt E.K."/>
            <person name="Sanglier J.-J."/>
            <person name="Yeo T."/>
        </authorList>
    </citation>
    <scope>NUCLEOTIDE SEQUENCE [LARGE SCALE GENOMIC DNA]</scope>
    <source>
        <strain evidence="3">C296001</strain>
    </source>
</reference>
<gene>
    <name evidence="2" type="ORF">VV01_02150</name>
</gene>
<protein>
    <submittedName>
        <fullName evidence="2">Uncharacterized protein</fullName>
    </submittedName>
</protein>
<evidence type="ECO:0000256" key="1">
    <source>
        <dbReference type="SAM" id="MobiDB-lite"/>
    </source>
</evidence>
<dbReference type="AlphaFoldDB" id="A0A0L6CN25"/>
<evidence type="ECO:0000313" key="2">
    <source>
        <dbReference type="EMBL" id="KNX39122.1"/>
    </source>
</evidence>
<keyword evidence="3" id="KW-1185">Reference proteome</keyword>
<accession>A0A0L6CN25</accession>
<dbReference type="Proteomes" id="UP000037397">
    <property type="component" value="Unassembled WGS sequence"/>
</dbReference>
<sequence>MDLVDLDPRTRALLEAMIDEGEGTVVRAGEPVGTLTFKPHVVSGTVIPLDRHRDAAERAERSDVTVVVTTMQLSDEARARLSASFGPDYLVVDYGSAPETADIVLTNPVSPQLIGLLAGQFPDAQVIVTEILDAELGIDVNGPVGRLIDAGARAYLPPRPVEQVAENVHGYLQSEGRGELGPGSGPAPHQIHGGRTD</sequence>
<organism evidence="2 3">
    <name type="scientific">Luteipulveratus halotolerans</name>
    <dbReference type="NCBI Taxonomy" id="1631356"/>
    <lineage>
        <taxon>Bacteria</taxon>
        <taxon>Bacillati</taxon>
        <taxon>Actinomycetota</taxon>
        <taxon>Actinomycetes</taxon>
        <taxon>Micrococcales</taxon>
        <taxon>Dermacoccaceae</taxon>
        <taxon>Luteipulveratus</taxon>
    </lineage>
</organism>
<proteinExistence type="predicted"/>
<comment type="caution">
    <text evidence="2">The sequence shown here is derived from an EMBL/GenBank/DDBJ whole genome shotgun (WGS) entry which is preliminary data.</text>
</comment>